<comment type="caution">
    <text evidence="1">The sequence shown here is derived from an EMBL/GenBank/DDBJ whole genome shotgun (WGS) entry which is preliminary data.</text>
</comment>
<reference evidence="1" key="1">
    <citation type="submission" date="2020-05" db="EMBL/GenBank/DDBJ databases">
        <title>Phylogenomic resolution of chytrid fungi.</title>
        <authorList>
            <person name="Stajich J.E."/>
            <person name="Amses K."/>
            <person name="Simmons R."/>
            <person name="Seto K."/>
            <person name="Myers J."/>
            <person name="Bonds A."/>
            <person name="Quandt C.A."/>
            <person name="Barry K."/>
            <person name="Liu P."/>
            <person name="Grigoriev I."/>
            <person name="Longcore J.E."/>
            <person name="James T.Y."/>
        </authorList>
    </citation>
    <scope>NUCLEOTIDE SEQUENCE</scope>
    <source>
        <strain evidence="1">PLAUS21</strain>
    </source>
</reference>
<sequence>MERLRLNILKANPAVSNTISKFPLPPKKQVYTSTEATPNNPPIVNTWINKVLPQNSGSVPVNFHITSALLSKSIRRAVHYRLKLYNRCQDLIEIHRNAVVDEEFLYLFDSLYQDIRRSTKLLQASVPDPIYGMGRVDGMMSEEEIREHLENELWFMKIGLEREMRELLSFGLKSISSRLS</sequence>
<organism evidence="1 2">
    <name type="scientific">Boothiomyces macroporosus</name>
    <dbReference type="NCBI Taxonomy" id="261099"/>
    <lineage>
        <taxon>Eukaryota</taxon>
        <taxon>Fungi</taxon>
        <taxon>Fungi incertae sedis</taxon>
        <taxon>Chytridiomycota</taxon>
        <taxon>Chytridiomycota incertae sedis</taxon>
        <taxon>Chytridiomycetes</taxon>
        <taxon>Rhizophydiales</taxon>
        <taxon>Terramycetaceae</taxon>
        <taxon>Boothiomyces</taxon>
    </lineage>
</organism>
<evidence type="ECO:0000313" key="1">
    <source>
        <dbReference type="EMBL" id="KAJ3258053.1"/>
    </source>
</evidence>
<keyword evidence="2" id="KW-1185">Reference proteome</keyword>
<protein>
    <submittedName>
        <fullName evidence="1">Uncharacterized protein</fullName>
    </submittedName>
</protein>
<dbReference type="AlphaFoldDB" id="A0AAD5UK34"/>
<name>A0AAD5UK34_9FUNG</name>
<evidence type="ECO:0000313" key="2">
    <source>
        <dbReference type="Proteomes" id="UP001210925"/>
    </source>
</evidence>
<gene>
    <name evidence="1" type="ORF">HK103_004046</name>
</gene>
<dbReference type="EMBL" id="JADGKB010000031">
    <property type="protein sequence ID" value="KAJ3258053.1"/>
    <property type="molecule type" value="Genomic_DNA"/>
</dbReference>
<dbReference type="Proteomes" id="UP001210925">
    <property type="component" value="Unassembled WGS sequence"/>
</dbReference>
<proteinExistence type="predicted"/>
<accession>A0AAD5UK34</accession>